<dbReference type="InterPro" id="IPR014015">
    <property type="entry name" value="Helicase_SF3_DNA-vir"/>
</dbReference>
<dbReference type="GO" id="GO:0019079">
    <property type="term" value="P:viral genome replication"/>
    <property type="evidence" value="ECO:0007669"/>
    <property type="project" value="InterPro"/>
</dbReference>
<dbReference type="GO" id="GO:0042025">
    <property type="term" value="C:host cell nucleus"/>
    <property type="evidence" value="ECO:0007669"/>
    <property type="project" value="UniProtKB-SubCell"/>
</dbReference>
<organism evidence="8">
    <name type="scientific">Grus japonensis Chaphamaparvovirus</name>
    <dbReference type="NCBI Taxonomy" id="2794490"/>
    <lineage>
        <taxon>Viruses</taxon>
        <taxon>Monodnaviria</taxon>
        <taxon>Shotokuvirae</taxon>
        <taxon>Cossaviricota</taxon>
        <taxon>Quintoviricetes</taxon>
        <taxon>Piccovirales</taxon>
        <taxon>Parvoviridae</taxon>
        <taxon>Hamaparvovirinae</taxon>
        <taxon>Chaphamaparvovirus</taxon>
    </lineage>
</organism>
<comment type="subcellular location">
    <subcellularLocation>
        <location evidence="1">Host nucleus</location>
    </subcellularLocation>
</comment>
<dbReference type="InterPro" id="IPR001257">
    <property type="entry name" value="Parvovirus_NS1_helicase"/>
</dbReference>
<dbReference type="PROSITE" id="PS51206">
    <property type="entry name" value="SF3_HELICASE_1"/>
    <property type="match status" value="1"/>
</dbReference>
<protein>
    <submittedName>
        <fullName evidence="8">Nonstructural protein</fullName>
    </submittedName>
</protein>
<feature type="domain" description="SF3 helicase" evidence="7">
    <location>
        <begin position="290"/>
        <end position="441"/>
    </location>
</feature>
<evidence type="ECO:0000256" key="2">
    <source>
        <dbReference type="ARBA" id="ARBA00022562"/>
    </source>
</evidence>
<dbReference type="EMBL" id="MW046449">
    <property type="protein sequence ID" value="QTE03853.1"/>
    <property type="molecule type" value="Genomic_DNA"/>
</dbReference>
<evidence type="ECO:0000256" key="4">
    <source>
        <dbReference type="ARBA" id="ARBA00022741"/>
    </source>
</evidence>
<feature type="compositionally biased region" description="Basic and acidic residues" evidence="6">
    <location>
        <begin position="572"/>
        <end position="586"/>
    </location>
</feature>
<keyword evidence="4" id="KW-0547">Nucleotide-binding</keyword>
<keyword evidence="5" id="KW-0067">ATP-binding</keyword>
<evidence type="ECO:0000256" key="5">
    <source>
        <dbReference type="ARBA" id="ARBA00022840"/>
    </source>
</evidence>
<feature type="region of interest" description="Disordered" evidence="6">
    <location>
        <begin position="510"/>
        <end position="544"/>
    </location>
</feature>
<accession>A0A8A4XC93</accession>
<feature type="region of interest" description="Disordered" evidence="6">
    <location>
        <begin position="560"/>
        <end position="620"/>
    </location>
</feature>
<evidence type="ECO:0000256" key="1">
    <source>
        <dbReference type="ARBA" id="ARBA00004147"/>
    </source>
</evidence>
<dbReference type="GO" id="GO:0006260">
    <property type="term" value="P:DNA replication"/>
    <property type="evidence" value="ECO:0007669"/>
    <property type="project" value="UniProtKB-KW"/>
</dbReference>
<dbReference type="Gene3D" id="3.40.50.300">
    <property type="entry name" value="P-loop containing nucleotide triphosphate hydrolases"/>
    <property type="match status" value="1"/>
</dbReference>
<keyword evidence="2" id="KW-1048">Host nucleus</keyword>
<keyword evidence="3" id="KW-0235">DNA replication</keyword>
<name>A0A8A4XC93_9VIRU</name>
<proteinExistence type="predicted"/>
<evidence type="ECO:0000313" key="8">
    <source>
        <dbReference type="EMBL" id="QTE03853.1"/>
    </source>
</evidence>
<feature type="region of interest" description="Disordered" evidence="6">
    <location>
        <begin position="1"/>
        <end position="26"/>
    </location>
</feature>
<sequence length="647" mass="73729">MSTENTAHTSRYGDSRSDPTSSTTRDIQYSNYTGIRVGRGNNWSRYQAETLPEVDAQYLINSYSMSQWVCGVTIVKENNIELQSSYKFLELIDSCNIGDEFMVVGENSDKNIFHTHFMLKTNSRVDSVKRTLLNAQHRLGIQLDICKLANCRYWLGMFSYLLKNPLMVYCSNRNIANLAYTLIENGSCLKYLNAKQEQTEQNVCKDIVKTINNIIDEHNCTTTEEIFVKGNDILLKYLHMSNLEQIMKNCLQYKTAQKQVWDPFSFKYAPEADARAIHNILRVQKIDCNEFDETFWKWLTRQNGKKNTIILIGPTNTGKTVFIRGLIQLVPSGSLVNTSSPFFAEGISGCKIGYWEEPLLTSENAEIFKQIAEGVQIMLPQKFKKPFNHPGCPIIITTNHPITRFCASEENAFKNRCITYHWYNCITSNSRICSNDCLNGNREQRRSTTCNIRWSPSSGNTIWESNTSYNRNSDWSSNNISQCGRWWCGSNNNKPCSYCARTKIECTDTRGLSSSTSTTISNNDRSSGREHETGGPSNRKRPRFAKPLLRSLEQSTNFIESISRRIRKGTGKRSDERLGPSGDRTDTGTSGESDSELLEIPSGREQYSTPQSDEESETETGNICTCIVEPLKADWQAYLCYLARKYD</sequence>
<dbReference type="GO" id="GO:0005524">
    <property type="term" value="F:ATP binding"/>
    <property type="evidence" value="ECO:0007669"/>
    <property type="project" value="UniProtKB-KW"/>
</dbReference>
<evidence type="ECO:0000256" key="3">
    <source>
        <dbReference type="ARBA" id="ARBA00022705"/>
    </source>
</evidence>
<feature type="compositionally biased region" description="Low complexity" evidence="6">
    <location>
        <begin position="510"/>
        <end position="525"/>
    </location>
</feature>
<dbReference type="Pfam" id="PF01057">
    <property type="entry name" value="Parvo_NS1"/>
    <property type="match status" value="1"/>
</dbReference>
<reference evidence="8" key="1">
    <citation type="submission" date="2020-09" db="EMBL/GenBank/DDBJ databases">
        <title>Parvovirus dark matter in the feces of wild birds.</title>
        <authorList>
            <person name="Dai Z."/>
            <person name="Yang S."/>
            <person name="Zhang W."/>
        </authorList>
    </citation>
    <scope>NUCLEOTIDE SEQUENCE</scope>
    <source>
        <strain evidence="8">Cra71par018</strain>
    </source>
</reference>
<evidence type="ECO:0000256" key="6">
    <source>
        <dbReference type="SAM" id="MobiDB-lite"/>
    </source>
</evidence>
<evidence type="ECO:0000259" key="7">
    <source>
        <dbReference type="PROSITE" id="PS51206"/>
    </source>
</evidence>
<dbReference type="InterPro" id="IPR027417">
    <property type="entry name" value="P-loop_NTPase"/>
</dbReference>
<dbReference type="SUPFAM" id="SSF52540">
    <property type="entry name" value="P-loop containing nucleoside triphosphate hydrolases"/>
    <property type="match status" value="1"/>
</dbReference>